<dbReference type="PANTHER" id="PTHR40396">
    <property type="entry name" value="ATPASE-LIKE PROTEIN"/>
    <property type="match status" value="1"/>
</dbReference>
<dbReference type="Proteomes" id="UP000027395">
    <property type="component" value="Chromosome"/>
</dbReference>
<dbReference type="InterPro" id="IPR003959">
    <property type="entry name" value="ATPase_AAA_core"/>
</dbReference>
<evidence type="ECO:0000259" key="1">
    <source>
        <dbReference type="Pfam" id="PF13304"/>
    </source>
</evidence>
<dbReference type="eggNOG" id="COG4637">
    <property type="taxonomic scope" value="Bacteria"/>
</dbReference>
<dbReference type="RefSeq" id="WP_042156657.1">
    <property type="nucleotide sequence ID" value="NZ_CM002803.1"/>
</dbReference>
<dbReference type="InterPro" id="IPR014555">
    <property type="entry name" value="RecF-like"/>
</dbReference>
<dbReference type="InterPro" id="IPR027417">
    <property type="entry name" value="P-loop_NTPase"/>
</dbReference>
<dbReference type="Pfam" id="PF13304">
    <property type="entry name" value="AAA_21"/>
    <property type="match status" value="1"/>
</dbReference>
<dbReference type="SUPFAM" id="SSF52540">
    <property type="entry name" value="P-loop containing nucleoside triphosphate hydrolases"/>
    <property type="match status" value="1"/>
</dbReference>
<dbReference type="Pfam" id="PF13476">
    <property type="entry name" value="AAA_23"/>
    <property type="match status" value="1"/>
</dbReference>
<keyword evidence="4" id="KW-1185">Reference proteome</keyword>
<accession>A0A073CLP4</accession>
<dbReference type="Gene3D" id="3.40.50.300">
    <property type="entry name" value="P-loop containing nucleotide triphosphate hydrolases"/>
    <property type="match status" value="2"/>
</dbReference>
<dbReference type="HOGENOM" id="CLU_681165_0_0_3"/>
<dbReference type="PIRSF" id="PIRSF029347">
    <property type="entry name" value="RecF"/>
    <property type="match status" value="1"/>
</dbReference>
<evidence type="ECO:0000259" key="2">
    <source>
        <dbReference type="Pfam" id="PF13476"/>
    </source>
</evidence>
<protein>
    <recommendedName>
        <fullName evidence="5">ATPase AAA-type core domain-containing protein</fullName>
    </recommendedName>
</protein>
<evidence type="ECO:0008006" key="5">
    <source>
        <dbReference type="Google" id="ProtNLM"/>
    </source>
</evidence>
<name>A0A073CLP4_PLAA1</name>
<organism evidence="3 4">
    <name type="scientific">Planktothrix agardhii (strain NIVA-CYA 126/8)</name>
    <dbReference type="NCBI Taxonomy" id="388467"/>
    <lineage>
        <taxon>Bacteria</taxon>
        <taxon>Bacillati</taxon>
        <taxon>Cyanobacteriota</taxon>
        <taxon>Cyanophyceae</taxon>
        <taxon>Oscillatoriophycideae</taxon>
        <taxon>Oscillatoriales</taxon>
        <taxon>Microcoleaceae</taxon>
        <taxon>Planktothrix</taxon>
    </lineage>
</organism>
<dbReference type="STRING" id="388467.A19Y_4416"/>
<dbReference type="InterPro" id="IPR038729">
    <property type="entry name" value="Rad50/SbcC_AAA"/>
</dbReference>
<dbReference type="GO" id="GO:0016887">
    <property type="term" value="F:ATP hydrolysis activity"/>
    <property type="evidence" value="ECO:0007669"/>
    <property type="project" value="InterPro"/>
</dbReference>
<reference evidence="3 4" key="1">
    <citation type="journal article" date="2014" name="Appl. Environ. Microbiol.">
        <title>Elucidation of insertion elements encoded on plasmids and in vitro construction of shuttle vectors from the toxic cyanobacterium Planktothrix.</title>
        <authorList>
            <person name="Christiansen G."/>
            <person name="Goesmann A."/>
            <person name="Kurmayer R."/>
        </authorList>
    </citation>
    <scope>NUCLEOTIDE SEQUENCE [LARGE SCALE GENOMIC DNA]</scope>
    <source>
        <strain evidence="3 4">NIVA-CYA 126/8</strain>
    </source>
</reference>
<gene>
    <name evidence="3" type="ORF">A19Y_4416</name>
</gene>
<evidence type="ECO:0000313" key="4">
    <source>
        <dbReference type="Proteomes" id="UP000027395"/>
    </source>
</evidence>
<dbReference type="PANTHER" id="PTHR40396:SF1">
    <property type="entry name" value="ATPASE AAA-TYPE CORE DOMAIN-CONTAINING PROTEIN"/>
    <property type="match status" value="1"/>
</dbReference>
<dbReference type="GO" id="GO:0006302">
    <property type="term" value="P:double-strand break repair"/>
    <property type="evidence" value="ECO:0007669"/>
    <property type="project" value="InterPro"/>
</dbReference>
<dbReference type="GO" id="GO:0005524">
    <property type="term" value="F:ATP binding"/>
    <property type="evidence" value="ECO:0007669"/>
    <property type="project" value="InterPro"/>
</dbReference>
<evidence type="ECO:0000313" key="3">
    <source>
        <dbReference type="EMBL" id="KEI69076.1"/>
    </source>
</evidence>
<sequence length="412" mass="46236">MSNPDSNTNQPRLLSFTLDGWSVLGSRVTVSLDDGVAVLVGRNGAGKSAILEGFEAISLCAIGRFNQLMYDSESFPKILEIEILTPTDRRLEYRYEFTTLASSDEDLNFDDSDDSIDEKSEVSRFSWNDYCRYINEGEDHLWTTNNGVTTFNTGDAPIITVLGNTHSLRQSLPATSPIKLPNEMLWVYSVLRGVRLLGKTPIRQRARRRPSQLRVLGKRIFPSPFSLGDILARKILRLIGKDELSEIESICQRVGLGSKISEQKFILSRDSGEKIENEDEEYISSVLLDGVNIGLLSDGTLRVLSILIEIIASSPNTTTIIEEPETQIHPGMLAKLLNEIETYSFGENLILSTHSPQVVSWTRPEKIILVHRDNGRTFVRKLGDDQIHNVIEYLSEEGELGEWIYSGVLDDE</sequence>
<dbReference type="EMBL" id="CM002803">
    <property type="protein sequence ID" value="KEI69076.1"/>
    <property type="molecule type" value="Genomic_DNA"/>
</dbReference>
<dbReference type="AlphaFoldDB" id="A0A073CLP4"/>
<proteinExistence type="predicted"/>
<feature type="domain" description="Rad50/SbcC-type AAA" evidence="2">
    <location>
        <begin position="27"/>
        <end position="125"/>
    </location>
</feature>
<dbReference type="PATRIC" id="fig|388467.6.peg.4353"/>
<feature type="domain" description="ATPase AAA-type core" evidence="1">
    <location>
        <begin position="289"/>
        <end position="360"/>
    </location>
</feature>